<comment type="caution">
    <text evidence="4">The sequence shown here is derived from an EMBL/GenBank/DDBJ whole genome shotgun (WGS) entry which is preliminary data.</text>
</comment>
<evidence type="ECO:0000313" key="4">
    <source>
        <dbReference type="EMBL" id="NJO99280.1"/>
    </source>
</evidence>
<keyword evidence="2" id="KW-0012">Acyltransferase</keyword>
<dbReference type="RefSeq" id="WP_168080305.1">
    <property type="nucleotide sequence ID" value="NZ_JAAVJI010000001.1"/>
</dbReference>
<keyword evidence="1" id="KW-0808">Transferase</keyword>
<proteinExistence type="predicted"/>
<dbReference type="InterPro" id="IPR000182">
    <property type="entry name" value="GNAT_dom"/>
</dbReference>
<evidence type="ECO:0000313" key="5">
    <source>
        <dbReference type="Proteomes" id="UP000746535"/>
    </source>
</evidence>
<dbReference type="Pfam" id="PF13673">
    <property type="entry name" value="Acetyltransf_10"/>
    <property type="match status" value="1"/>
</dbReference>
<dbReference type="EMBL" id="JAAVJI010000001">
    <property type="protein sequence ID" value="NJO99280.1"/>
    <property type="molecule type" value="Genomic_DNA"/>
</dbReference>
<reference evidence="4 5" key="1">
    <citation type="submission" date="2020-03" db="EMBL/GenBank/DDBJ databases">
        <authorList>
            <person name="Wang L."/>
            <person name="He N."/>
            <person name="Li Y."/>
            <person name="Fang Y."/>
            <person name="Zhang F."/>
        </authorList>
    </citation>
    <scope>NUCLEOTIDE SEQUENCE [LARGE SCALE GENOMIC DNA]</scope>
    <source>
        <strain evidence="5">hsmgli-8</strain>
    </source>
</reference>
<dbReference type="Gene3D" id="3.40.630.30">
    <property type="match status" value="1"/>
</dbReference>
<dbReference type="Proteomes" id="UP000746535">
    <property type="component" value="Unassembled WGS sequence"/>
</dbReference>
<keyword evidence="5" id="KW-1185">Reference proteome</keyword>
<dbReference type="PANTHER" id="PTHR43877:SF1">
    <property type="entry name" value="ACETYLTRANSFERASE"/>
    <property type="match status" value="1"/>
</dbReference>
<protein>
    <submittedName>
        <fullName evidence="4">GNAT family N-acetyltransferase</fullName>
    </submittedName>
</protein>
<dbReference type="SUPFAM" id="SSF55729">
    <property type="entry name" value="Acyl-CoA N-acyltransferases (Nat)"/>
    <property type="match status" value="1"/>
</dbReference>
<feature type="domain" description="N-acetyltransferase" evidence="3">
    <location>
        <begin position="4"/>
        <end position="141"/>
    </location>
</feature>
<evidence type="ECO:0000259" key="3">
    <source>
        <dbReference type="PROSITE" id="PS51186"/>
    </source>
</evidence>
<name>A0ABX0Y7K8_9PSED</name>
<dbReference type="PROSITE" id="PS51186">
    <property type="entry name" value="GNAT"/>
    <property type="match status" value="1"/>
</dbReference>
<sequence length="141" mass="15679">MNDLRVRLADWHRDYADIHRIRESVFVAEQAVTPEQEWDSEDDSALHFLAETGGFAIGTARLSAEGYIGRLSVLKDWRGLHVGDALMQAVIAQAQGRGIGALKLTAQVHATAFYQRFGFEVVSDEFVEAGLPHVDMLRPVT</sequence>
<dbReference type="InterPro" id="IPR050832">
    <property type="entry name" value="Bact_Acetyltransf"/>
</dbReference>
<evidence type="ECO:0000256" key="2">
    <source>
        <dbReference type="ARBA" id="ARBA00023315"/>
    </source>
</evidence>
<dbReference type="PANTHER" id="PTHR43877">
    <property type="entry name" value="AMINOALKYLPHOSPHONATE N-ACETYLTRANSFERASE-RELATED-RELATED"/>
    <property type="match status" value="1"/>
</dbReference>
<dbReference type="InterPro" id="IPR016181">
    <property type="entry name" value="Acyl_CoA_acyltransferase"/>
</dbReference>
<gene>
    <name evidence="4" type="ORF">HBH25_00135</name>
</gene>
<organism evidence="4 5">
    <name type="scientific">Pseudomonas quercus</name>
    <dbReference type="NCBI Taxonomy" id="2722792"/>
    <lineage>
        <taxon>Bacteria</taxon>
        <taxon>Pseudomonadati</taxon>
        <taxon>Pseudomonadota</taxon>
        <taxon>Gammaproteobacteria</taxon>
        <taxon>Pseudomonadales</taxon>
        <taxon>Pseudomonadaceae</taxon>
        <taxon>Pseudomonas</taxon>
    </lineage>
</organism>
<dbReference type="CDD" id="cd04301">
    <property type="entry name" value="NAT_SF"/>
    <property type="match status" value="1"/>
</dbReference>
<evidence type="ECO:0000256" key="1">
    <source>
        <dbReference type="ARBA" id="ARBA00022679"/>
    </source>
</evidence>
<accession>A0ABX0Y7K8</accession>